<comment type="similarity">
    <text evidence="1">Belongs to the glycosyl hydrolase 25 family.</text>
</comment>
<organism evidence="2 3">
    <name type="scientific">Sphingomonas canadensis</name>
    <dbReference type="NCBI Taxonomy" id="1219257"/>
    <lineage>
        <taxon>Bacteria</taxon>
        <taxon>Pseudomonadati</taxon>
        <taxon>Pseudomonadota</taxon>
        <taxon>Alphaproteobacteria</taxon>
        <taxon>Sphingomonadales</taxon>
        <taxon>Sphingomonadaceae</taxon>
        <taxon>Sphingomonas</taxon>
    </lineage>
</organism>
<dbReference type="EMBL" id="JBHTJG010000012">
    <property type="protein sequence ID" value="MFD0948420.1"/>
    <property type="molecule type" value="Genomic_DNA"/>
</dbReference>
<dbReference type="InterPro" id="IPR002053">
    <property type="entry name" value="Glyco_hydro_25"/>
</dbReference>
<dbReference type="InterPro" id="IPR017853">
    <property type="entry name" value="GH"/>
</dbReference>
<dbReference type="PANTHER" id="PTHR34135:SF2">
    <property type="entry name" value="LYSOZYME"/>
    <property type="match status" value="1"/>
</dbReference>
<dbReference type="RefSeq" id="WP_264946252.1">
    <property type="nucleotide sequence ID" value="NZ_JAPDRA010000012.1"/>
</dbReference>
<name>A0ABW3HDB0_9SPHN</name>
<evidence type="ECO:0000256" key="1">
    <source>
        <dbReference type="ARBA" id="ARBA00010646"/>
    </source>
</evidence>
<reference evidence="3" key="1">
    <citation type="journal article" date="2019" name="Int. J. Syst. Evol. Microbiol.">
        <title>The Global Catalogue of Microorganisms (GCM) 10K type strain sequencing project: providing services to taxonomists for standard genome sequencing and annotation.</title>
        <authorList>
            <consortium name="The Broad Institute Genomics Platform"/>
            <consortium name="The Broad Institute Genome Sequencing Center for Infectious Disease"/>
            <person name="Wu L."/>
            <person name="Ma J."/>
        </authorList>
    </citation>
    <scope>NUCLEOTIDE SEQUENCE [LARGE SCALE GENOMIC DNA]</scope>
    <source>
        <strain evidence="3">CCUG 62982</strain>
    </source>
</reference>
<comment type="caution">
    <text evidence="2">The sequence shown here is derived from an EMBL/GenBank/DDBJ whole genome shotgun (WGS) entry which is preliminary data.</text>
</comment>
<dbReference type="PANTHER" id="PTHR34135">
    <property type="entry name" value="LYSOZYME"/>
    <property type="match status" value="1"/>
</dbReference>
<dbReference type="Pfam" id="PF01183">
    <property type="entry name" value="Glyco_hydro_25"/>
    <property type="match status" value="1"/>
</dbReference>
<evidence type="ECO:0000313" key="3">
    <source>
        <dbReference type="Proteomes" id="UP001596977"/>
    </source>
</evidence>
<dbReference type="SUPFAM" id="SSF51445">
    <property type="entry name" value="(Trans)glycosidases"/>
    <property type="match status" value="1"/>
</dbReference>
<proteinExistence type="inferred from homology"/>
<keyword evidence="3" id="KW-1185">Reference proteome</keyword>
<sequence>MLAGILLATALLLMLAALIAVNWRPSFHDFPMQGIDVGERHGVIDWRLAHDQGGVRFAYVRATIGARGRDRRFSINWHGAFEAGVRRGALHIFSLCQLAADQAVNLVSRVRPIAEDLPFAIELDFEPDCTARPDRDVVLAEIRRFLADVEGLSGKLAVLKVSRAFEDRYRVSAAIPRPMWSSGAFFPPSYFDKPWRIWQASTFRRVAGVAGPVNWNVMARWKTKPGN</sequence>
<dbReference type="Proteomes" id="UP001596977">
    <property type="component" value="Unassembled WGS sequence"/>
</dbReference>
<dbReference type="PROSITE" id="PS51904">
    <property type="entry name" value="GLYCOSYL_HYDROL_F25_2"/>
    <property type="match status" value="1"/>
</dbReference>
<evidence type="ECO:0000313" key="2">
    <source>
        <dbReference type="EMBL" id="MFD0948420.1"/>
    </source>
</evidence>
<keyword evidence="2" id="KW-0378">Hydrolase</keyword>
<dbReference type="GO" id="GO:0016787">
    <property type="term" value="F:hydrolase activity"/>
    <property type="evidence" value="ECO:0007669"/>
    <property type="project" value="UniProtKB-KW"/>
</dbReference>
<dbReference type="Gene3D" id="3.20.20.80">
    <property type="entry name" value="Glycosidases"/>
    <property type="match status" value="1"/>
</dbReference>
<accession>A0ABW3HDB0</accession>
<gene>
    <name evidence="2" type="ORF">ACFQ1E_18930</name>
</gene>
<protein>
    <submittedName>
        <fullName evidence="2">Glycoside hydrolase family 25 protein</fullName>
    </submittedName>
</protein>